<comment type="caution">
    <text evidence="2">The sequence shown here is derived from an EMBL/GenBank/DDBJ whole genome shotgun (WGS) entry which is preliminary data.</text>
</comment>
<gene>
    <name evidence="2" type="ORF">CSX02_09355</name>
</gene>
<protein>
    <recommendedName>
        <fullName evidence="1">ChsH2 rubredoxin-like zinc ribbon domain-containing protein</fullName>
    </recommendedName>
</protein>
<reference evidence="2 3" key="2">
    <citation type="submission" date="2017-10" db="EMBL/GenBank/DDBJ databases">
        <authorList>
            <person name="Banno H."/>
            <person name="Chua N.-H."/>
        </authorList>
    </citation>
    <scope>NUCLEOTIDE SEQUENCE [LARGE SCALE GENOMIC DNA]</scope>
    <source>
        <strain evidence="2 3">JK623</strain>
    </source>
</reference>
<evidence type="ECO:0000259" key="1">
    <source>
        <dbReference type="Pfam" id="PF12172"/>
    </source>
</evidence>
<dbReference type="RefSeq" id="WP_099386485.1">
    <property type="nucleotide sequence ID" value="NZ_JANSWH010000039.1"/>
</dbReference>
<dbReference type="Proteomes" id="UP000224563">
    <property type="component" value="Unassembled WGS sequence"/>
</dbReference>
<dbReference type="EMBL" id="PDYG01000074">
    <property type="protein sequence ID" value="PHU37204.1"/>
    <property type="molecule type" value="Genomic_DNA"/>
</dbReference>
<dbReference type="InterPro" id="IPR052513">
    <property type="entry name" value="Thioester_dehydratase-like"/>
</dbReference>
<dbReference type="SUPFAM" id="SSF50249">
    <property type="entry name" value="Nucleic acid-binding proteins"/>
    <property type="match status" value="1"/>
</dbReference>
<keyword evidence="3" id="KW-1185">Reference proteome</keyword>
<proteinExistence type="predicted"/>
<sequence length="144" mass="16233">MGEVKLEKIVQPFYEALEEGKIMGRKCPECGAVEFPPVYACNTCGCLHTDWYEISGNAKMHSIVMPAALSSKPDYKDMGKYAYGEIELEEGARFNGVVRGMTKKIRKKIMEEGLLPVEVHAAIYQQPGVDYKTVVFDLDEKYLQ</sequence>
<dbReference type="Pfam" id="PF12172">
    <property type="entry name" value="zf-ChsH2"/>
    <property type="match status" value="1"/>
</dbReference>
<evidence type="ECO:0000313" key="3">
    <source>
        <dbReference type="Proteomes" id="UP000224563"/>
    </source>
</evidence>
<dbReference type="InterPro" id="IPR012340">
    <property type="entry name" value="NA-bd_OB-fold"/>
</dbReference>
<dbReference type="InterPro" id="IPR022002">
    <property type="entry name" value="ChsH2_Znr"/>
</dbReference>
<name>A0A2G3E1S7_9FIRM</name>
<accession>A0A2G3E1S7</accession>
<dbReference type="AlphaFoldDB" id="A0A2G3E1S7"/>
<dbReference type="Gene3D" id="6.10.30.10">
    <property type="match status" value="1"/>
</dbReference>
<dbReference type="PANTHER" id="PTHR34075:SF5">
    <property type="entry name" value="BLR3430 PROTEIN"/>
    <property type="match status" value="1"/>
</dbReference>
<evidence type="ECO:0000313" key="2">
    <source>
        <dbReference type="EMBL" id="PHU37204.1"/>
    </source>
</evidence>
<organism evidence="2 3">
    <name type="scientific">Agathobacter ruminis</name>
    <dbReference type="NCBI Taxonomy" id="1712665"/>
    <lineage>
        <taxon>Bacteria</taxon>
        <taxon>Bacillati</taxon>
        <taxon>Bacillota</taxon>
        <taxon>Clostridia</taxon>
        <taxon>Lachnospirales</taxon>
        <taxon>Lachnospiraceae</taxon>
        <taxon>Agathobacter</taxon>
    </lineage>
</organism>
<feature type="domain" description="ChsH2 rubredoxin-like zinc ribbon" evidence="1">
    <location>
        <begin position="15"/>
        <end position="45"/>
    </location>
</feature>
<reference evidence="2 3" key="1">
    <citation type="submission" date="2017-10" db="EMBL/GenBank/DDBJ databases">
        <title>Resolving the taxonomy of Roseburia spp., Eubacterium rectale and Agathobacter spp. through phylogenomic analysis.</title>
        <authorList>
            <person name="Sheridan P.O."/>
            <person name="Walker A.W."/>
            <person name="Duncan S.H."/>
            <person name="Scott K.P."/>
            <person name="Toole P.W.O."/>
            <person name="Luis P."/>
            <person name="Flint H.J."/>
        </authorList>
    </citation>
    <scope>NUCLEOTIDE SEQUENCE [LARGE SCALE GENOMIC DNA]</scope>
    <source>
        <strain evidence="2 3">JK623</strain>
    </source>
</reference>
<dbReference type="PANTHER" id="PTHR34075">
    <property type="entry name" value="BLR3430 PROTEIN"/>
    <property type="match status" value="1"/>
</dbReference>